<evidence type="ECO:0000313" key="3">
    <source>
        <dbReference type="Proteomes" id="UP000295500"/>
    </source>
</evidence>
<name>A0A4R6Q182_9FIRM</name>
<dbReference type="Pfam" id="PF11193">
    <property type="entry name" value="DUF2812"/>
    <property type="match status" value="1"/>
</dbReference>
<organism evidence="2 3">
    <name type="scientific">Aminicella lysinilytica</name>
    <dbReference type="NCBI Taxonomy" id="433323"/>
    <lineage>
        <taxon>Bacteria</taxon>
        <taxon>Bacillati</taxon>
        <taxon>Bacillota</taxon>
        <taxon>Clostridia</taxon>
        <taxon>Peptostreptococcales</taxon>
        <taxon>Anaerovoracaceae</taxon>
        <taxon>Aminicella</taxon>
    </lineage>
</organism>
<dbReference type="RefSeq" id="WP_133528670.1">
    <property type="nucleotide sequence ID" value="NZ_SNXO01000022.1"/>
</dbReference>
<dbReference type="AlphaFoldDB" id="A0A4R6Q182"/>
<feature type="transmembrane region" description="Helical" evidence="1">
    <location>
        <begin position="117"/>
        <end position="139"/>
    </location>
</feature>
<feature type="transmembrane region" description="Helical" evidence="1">
    <location>
        <begin position="234"/>
        <end position="252"/>
    </location>
</feature>
<keyword evidence="1" id="KW-1133">Transmembrane helix</keyword>
<sequence length="280" mass="32118">MSRADAITRNNYQYYETDSIRDNLEAMAAKGYILSGMNSYVFKFRKSDKDLSNVRYSVVHYEEADKAKLKEQKKKEGWRYVCRTGVVFVFISERANAKEEIKEPAHYNEVKDIRRRLFINAWSIWAVACVIVCAVSIFLLRGEISFKTPEYSYVFFVATGLFITFMIYYIGELGDYAAWTKLNDPIAIEGGEIDYERTYLKSTFFIIGDICSVLTLAFAVLYGIYAIVIGTAGHMSLFVPLCWLVLVLYFTLEKGRAKGAVRYIGFCSAMLYIVAVAFHF</sequence>
<keyword evidence="1" id="KW-0812">Transmembrane</keyword>
<keyword evidence="1" id="KW-0472">Membrane</keyword>
<accession>A0A4R6Q182</accession>
<proteinExistence type="predicted"/>
<feature type="transmembrane region" description="Helical" evidence="1">
    <location>
        <begin position="259"/>
        <end position="278"/>
    </location>
</feature>
<reference evidence="2 3" key="1">
    <citation type="submission" date="2019-03" db="EMBL/GenBank/DDBJ databases">
        <title>Genomic Encyclopedia of Type Strains, Phase IV (KMG-IV): sequencing the most valuable type-strain genomes for metagenomic binning, comparative biology and taxonomic classification.</title>
        <authorList>
            <person name="Goeker M."/>
        </authorList>
    </citation>
    <scope>NUCLEOTIDE SEQUENCE [LARGE SCALE GENOMIC DNA]</scope>
    <source>
        <strain evidence="2 3">DSM 28287</strain>
    </source>
</reference>
<evidence type="ECO:0000313" key="2">
    <source>
        <dbReference type="EMBL" id="TDP54376.1"/>
    </source>
</evidence>
<evidence type="ECO:0000256" key="1">
    <source>
        <dbReference type="SAM" id="Phobius"/>
    </source>
</evidence>
<dbReference type="EMBL" id="SNXO01000022">
    <property type="protein sequence ID" value="TDP54376.1"/>
    <property type="molecule type" value="Genomic_DNA"/>
</dbReference>
<gene>
    <name evidence="2" type="ORF">EV211_12213</name>
</gene>
<comment type="caution">
    <text evidence="2">The sequence shown here is derived from an EMBL/GenBank/DDBJ whole genome shotgun (WGS) entry which is preliminary data.</text>
</comment>
<feature type="transmembrane region" description="Helical" evidence="1">
    <location>
        <begin position="151"/>
        <end position="171"/>
    </location>
</feature>
<keyword evidence="3" id="KW-1185">Reference proteome</keyword>
<protein>
    <submittedName>
        <fullName evidence="2">Uncharacterized protein DUF2812</fullName>
    </submittedName>
</protein>
<feature type="transmembrane region" description="Helical" evidence="1">
    <location>
        <begin position="204"/>
        <end position="228"/>
    </location>
</feature>
<dbReference type="OrthoDB" id="1650893at2"/>
<dbReference type="InterPro" id="IPR021359">
    <property type="entry name" value="DUF2812"/>
</dbReference>
<dbReference type="Proteomes" id="UP000295500">
    <property type="component" value="Unassembled WGS sequence"/>
</dbReference>